<dbReference type="STRING" id="406100.SAMN04488052_101623"/>
<sequence>MLKWRVITALILLPLVLGVVFFLPTAGFALAMAVVVALGAWEWTHLIGIQAQRERLAHVGALLVLVAGSAAALGSATAASVVLAIGVVGWLGLIGWLVAYQRGRAADTPVTGRPGTVLGLLLFVPAWFGLVFVHGQPGGAWLVFSLLVLTWAADVGAYFAGRALGRRRLAPRISPGKTMEGAAGGLALTLVAAWLLASVLPAPLPGGLSLVFLAVAMFVASVAGDLFESMIKRRCGVKDSGTLLPGHGGVLDRIDSLTATAPVFAAGLSWL</sequence>
<evidence type="ECO:0000256" key="11">
    <source>
        <dbReference type="ARBA" id="ARBA00022692"/>
    </source>
</evidence>
<keyword evidence="13 19" id="KW-1133">Transmembrane helix</keyword>
<dbReference type="RefSeq" id="WP_091639817.1">
    <property type="nucleotide sequence ID" value="NZ_FOEG01000001.1"/>
</dbReference>
<dbReference type="PANTHER" id="PTHR46382:SF1">
    <property type="entry name" value="PHOSPHATIDATE CYTIDYLYLTRANSFERASE"/>
    <property type="match status" value="1"/>
</dbReference>
<dbReference type="GO" id="GO:0005886">
    <property type="term" value="C:plasma membrane"/>
    <property type="evidence" value="ECO:0007669"/>
    <property type="project" value="UniProtKB-SubCell"/>
</dbReference>
<keyword evidence="11 18" id="KW-0812">Transmembrane</keyword>
<comment type="pathway">
    <text evidence="3 18">Phospholipid metabolism; CDP-diacylglycerol biosynthesis; CDP-diacylglycerol from sn-glycerol 3-phosphate: step 3/3.</text>
</comment>
<evidence type="ECO:0000256" key="7">
    <source>
        <dbReference type="ARBA" id="ARBA00019373"/>
    </source>
</evidence>
<evidence type="ECO:0000256" key="15">
    <source>
        <dbReference type="ARBA" id="ARBA00023136"/>
    </source>
</evidence>
<feature type="transmembrane region" description="Helical" evidence="19">
    <location>
        <begin position="28"/>
        <end position="49"/>
    </location>
</feature>
<keyword evidence="16" id="KW-0594">Phospholipid biosynthesis</keyword>
<dbReference type="GO" id="GO:0004605">
    <property type="term" value="F:phosphatidate cytidylyltransferase activity"/>
    <property type="evidence" value="ECO:0007669"/>
    <property type="project" value="UniProtKB-EC"/>
</dbReference>
<keyword evidence="9" id="KW-0444">Lipid biosynthesis</keyword>
<evidence type="ECO:0000256" key="5">
    <source>
        <dbReference type="ARBA" id="ARBA00010185"/>
    </source>
</evidence>
<feature type="transmembrane region" description="Helical" evidence="19">
    <location>
        <begin position="206"/>
        <end position="227"/>
    </location>
</feature>
<dbReference type="InterPro" id="IPR000374">
    <property type="entry name" value="PC_trans"/>
</dbReference>
<dbReference type="GO" id="GO:0016024">
    <property type="term" value="P:CDP-diacylglycerol biosynthetic process"/>
    <property type="evidence" value="ECO:0007669"/>
    <property type="project" value="UniProtKB-UniPathway"/>
</dbReference>
<proteinExistence type="inferred from homology"/>
<evidence type="ECO:0000256" key="3">
    <source>
        <dbReference type="ARBA" id="ARBA00005119"/>
    </source>
</evidence>
<dbReference type="Proteomes" id="UP000199657">
    <property type="component" value="Unassembled WGS sequence"/>
</dbReference>
<protein>
    <recommendedName>
        <fullName evidence="7 18">Phosphatidate cytidylyltransferase</fullName>
        <ecNumber evidence="6 18">2.7.7.41</ecNumber>
    </recommendedName>
</protein>
<organism evidence="20 21">
    <name type="scientific">Aquisalimonas asiatica</name>
    <dbReference type="NCBI Taxonomy" id="406100"/>
    <lineage>
        <taxon>Bacteria</taxon>
        <taxon>Pseudomonadati</taxon>
        <taxon>Pseudomonadota</taxon>
        <taxon>Gammaproteobacteria</taxon>
        <taxon>Chromatiales</taxon>
        <taxon>Ectothiorhodospiraceae</taxon>
        <taxon>Aquisalimonas</taxon>
    </lineage>
</organism>
<dbReference type="Pfam" id="PF01148">
    <property type="entry name" value="CTP_transf_1"/>
    <property type="match status" value="1"/>
</dbReference>
<evidence type="ECO:0000256" key="19">
    <source>
        <dbReference type="SAM" id="Phobius"/>
    </source>
</evidence>
<keyword evidence="15 19" id="KW-0472">Membrane</keyword>
<keyword evidence="8" id="KW-1003">Cell membrane</keyword>
<comment type="subcellular location">
    <subcellularLocation>
        <location evidence="2">Cell membrane</location>
        <topology evidence="2">Multi-pass membrane protein</topology>
    </subcellularLocation>
</comment>
<evidence type="ECO:0000256" key="2">
    <source>
        <dbReference type="ARBA" id="ARBA00004651"/>
    </source>
</evidence>
<evidence type="ECO:0000256" key="6">
    <source>
        <dbReference type="ARBA" id="ARBA00012487"/>
    </source>
</evidence>
<dbReference type="PANTHER" id="PTHR46382">
    <property type="entry name" value="PHOSPHATIDATE CYTIDYLYLTRANSFERASE"/>
    <property type="match status" value="1"/>
</dbReference>
<evidence type="ECO:0000256" key="1">
    <source>
        <dbReference type="ARBA" id="ARBA00001698"/>
    </source>
</evidence>
<evidence type="ECO:0000256" key="12">
    <source>
        <dbReference type="ARBA" id="ARBA00022695"/>
    </source>
</evidence>
<evidence type="ECO:0000256" key="13">
    <source>
        <dbReference type="ARBA" id="ARBA00022989"/>
    </source>
</evidence>
<evidence type="ECO:0000256" key="8">
    <source>
        <dbReference type="ARBA" id="ARBA00022475"/>
    </source>
</evidence>
<feature type="transmembrane region" description="Helical" evidence="19">
    <location>
        <begin position="112"/>
        <end position="133"/>
    </location>
</feature>
<dbReference type="UniPathway" id="UPA00557">
    <property type="reaction ID" value="UER00614"/>
</dbReference>
<evidence type="ECO:0000256" key="10">
    <source>
        <dbReference type="ARBA" id="ARBA00022679"/>
    </source>
</evidence>
<keyword evidence="21" id="KW-1185">Reference proteome</keyword>
<keyword evidence="17" id="KW-1208">Phospholipid metabolism</keyword>
<keyword evidence="14" id="KW-0443">Lipid metabolism</keyword>
<feature type="transmembrane region" description="Helical" evidence="19">
    <location>
        <begin position="81"/>
        <end position="100"/>
    </location>
</feature>
<feature type="transmembrane region" description="Helical" evidence="19">
    <location>
        <begin position="139"/>
        <end position="160"/>
    </location>
</feature>
<dbReference type="EC" id="2.7.7.41" evidence="6 18"/>
<reference evidence="20 21" key="1">
    <citation type="submission" date="2016-10" db="EMBL/GenBank/DDBJ databases">
        <authorList>
            <person name="de Groot N.N."/>
        </authorList>
    </citation>
    <scope>NUCLEOTIDE SEQUENCE [LARGE SCALE GENOMIC DNA]</scope>
    <source>
        <strain evidence="20 21">CGMCC 1.6291</strain>
    </source>
</reference>
<evidence type="ECO:0000256" key="9">
    <source>
        <dbReference type="ARBA" id="ARBA00022516"/>
    </source>
</evidence>
<evidence type="ECO:0000256" key="18">
    <source>
        <dbReference type="RuleBase" id="RU003938"/>
    </source>
</evidence>
<keyword evidence="12 18" id="KW-0548">Nucleotidyltransferase</keyword>
<evidence type="ECO:0000256" key="14">
    <source>
        <dbReference type="ARBA" id="ARBA00023098"/>
    </source>
</evidence>
<evidence type="ECO:0000313" key="21">
    <source>
        <dbReference type="Proteomes" id="UP000199657"/>
    </source>
</evidence>
<dbReference type="EMBL" id="FOEG01000001">
    <property type="protein sequence ID" value="SEO54482.1"/>
    <property type="molecule type" value="Genomic_DNA"/>
</dbReference>
<comment type="catalytic activity">
    <reaction evidence="1 18">
        <text>a 1,2-diacyl-sn-glycero-3-phosphate + CTP + H(+) = a CDP-1,2-diacyl-sn-glycerol + diphosphate</text>
        <dbReference type="Rhea" id="RHEA:16229"/>
        <dbReference type="ChEBI" id="CHEBI:15378"/>
        <dbReference type="ChEBI" id="CHEBI:33019"/>
        <dbReference type="ChEBI" id="CHEBI:37563"/>
        <dbReference type="ChEBI" id="CHEBI:58332"/>
        <dbReference type="ChEBI" id="CHEBI:58608"/>
        <dbReference type="EC" id="2.7.7.41"/>
    </reaction>
</comment>
<dbReference type="AlphaFoldDB" id="A0A1H8QJW8"/>
<feature type="transmembrane region" description="Helical" evidence="19">
    <location>
        <begin position="181"/>
        <end position="200"/>
    </location>
</feature>
<evidence type="ECO:0000256" key="17">
    <source>
        <dbReference type="ARBA" id="ARBA00023264"/>
    </source>
</evidence>
<evidence type="ECO:0000313" key="20">
    <source>
        <dbReference type="EMBL" id="SEO54482.1"/>
    </source>
</evidence>
<feature type="transmembrane region" description="Helical" evidence="19">
    <location>
        <begin position="56"/>
        <end position="75"/>
    </location>
</feature>
<accession>A0A1H8QJW8</accession>
<name>A0A1H8QJW8_9GAMM</name>
<keyword evidence="10 18" id="KW-0808">Transferase</keyword>
<comment type="pathway">
    <text evidence="4">Lipid metabolism.</text>
</comment>
<dbReference type="PROSITE" id="PS01315">
    <property type="entry name" value="CDS"/>
    <property type="match status" value="1"/>
</dbReference>
<dbReference type="OrthoDB" id="9799199at2"/>
<gene>
    <name evidence="20" type="ORF">SAMN04488052_101623</name>
</gene>
<evidence type="ECO:0000256" key="4">
    <source>
        <dbReference type="ARBA" id="ARBA00005189"/>
    </source>
</evidence>
<evidence type="ECO:0000256" key="16">
    <source>
        <dbReference type="ARBA" id="ARBA00023209"/>
    </source>
</evidence>
<comment type="similarity">
    <text evidence="5 18">Belongs to the CDS family.</text>
</comment>